<proteinExistence type="predicted"/>
<dbReference type="Gene3D" id="3.40.50.360">
    <property type="match status" value="1"/>
</dbReference>
<dbReference type="Gene3D" id="3.40.50.80">
    <property type="entry name" value="Nucleotide-binding domain of ferredoxin-NADP reductase (FNR) module"/>
    <property type="match status" value="1"/>
</dbReference>
<dbReference type="SUPFAM" id="SSF52218">
    <property type="entry name" value="Flavoproteins"/>
    <property type="match status" value="1"/>
</dbReference>
<comment type="caution">
    <text evidence="6">The sequence shown here is derived from an EMBL/GenBank/DDBJ whole genome shotgun (WGS) entry which is preliminary data.</text>
</comment>
<feature type="transmembrane region" description="Helical" evidence="3">
    <location>
        <begin position="130"/>
        <end position="151"/>
    </location>
</feature>
<organism evidence="6 7">
    <name type="scientific">Rhinopithecimicrobium faecis</name>
    <dbReference type="NCBI Taxonomy" id="2820698"/>
    <lineage>
        <taxon>Bacteria</taxon>
        <taxon>Pseudomonadati</taxon>
        <taxon>Bacteroidota</taxon>
        <taxon>Sphingobacteriia</taxon>
        <taxon>Sphingobacteriales</taxon>
        <taxon>Sphingobacteriaceae</taxon>
        <taxon>Rhinopithecimicrobium</taxon>
    </lineage>
</organism>
<evidence type="ECO:0000259" key="5">
    <source>
        <dbReference type="PROSITE" id="PS51384"/>
    </source>
</evidence>
<evidence type="ECO:0000259" key="4">
    <source>
        <dbReference type="PROSITE" id="PS50902"/>
    </source>
</evidence>
<dbReference type="GO" id="GO:0010181">
    <property type="term" value="F:FMN binding"/>
    <property type="evidence" value="ECO:0007669"/>
    <property type="project" value="InterPro"/>
</dbReference>
<dbReference type="Gene3D" id="2.40.30.10">
    <property type="entry name" value="Translation factors"/>
    <property type="match status" value="1"/>
</dbReference>
<keyword evidence="7" id="KW-1185">Reference proteome</keyword>
<feature type="domain" description="Flavodoxin-like" evidence="4">
    <location>
        <begin position="340"/>
        <end position="479"/>
    </location>
</feature>
<dbReference type="AlphaFoldDB" id="A0A8T4H7U0"/>
<evidence type="ECO:0000313" key="6">
    <source>
        <dbReference type="EMBL" id="MBP3942844.1"/>
    </source>
</evidence>
<dbReference type="SUPFAM" id="SSF52343">
    <property type="entry name" value="Ferredoxin reductase-like, C-terminal NADP-linked domain"/>
    <property type="match status" value="1"/>
</dbReference>
<dbReference type="SUPFAM" id="SSF63380">
    <property type="entry name" value="Riboflavin synthase domain-like"/>
    <property type="match status" value="1"/>
</dbReference>
<sequence length="731" mass="82023">MTLSIWRYAHLALAIISSFFLFILAATGVILSVDAVTEKYPNYQVENFDTINLAQALPALRKVYPEIIELRVDHNKFVRIDAQDIDGNSVKGYIDPLTGKLLGPEIIKSPFIQWTTALHRSLFLKETGRVMMGVASFILCLISISGVVLIAKRQQGIRNFFVKINRDFFAQYFHVVAGRLLLIPTLLLAVTGTYLVLMHVDVFDLESKELVIANDATEESIAIAEFKIFQETKLSDVEKIEFPFMEDDPEEFFRLTLKTRDLTVHQLTGAIVAEERLAKAVMLEKLTLDLHTGRSNILLAIILGFASLNILFFIYSGFVITWKRSRTKIRNKHKAQHAEVILLVGSENGSTLFFANCVHKQLLAHGISSYITQMNQFSAFPKAQKMLVFTSTFGLGTAPSNADKFHDLLAKHPANQPIEYAVVGFGSKSYADYCSFAFQVNSLFAAQSWATEFIPVHTVNDKSVDEFTQWIHQWSEKSLIPLSTAAASYQAKLPPLHTFKVLEKTATSADNTTFKIVLESTSKKKFQSGDLLAIYPANDFKERLYSIGANDGKIQLMVKLYTDGLGSSFLYKLQPNDCIKARILVNKDFHMPQAAAQVAMIANGTGIAPFLGMIASNKSQTAIRLFAGFRYNNSLIKEYGAFAASARQQGKLESLELAFSREENPQYVMDLIAANERYFIDLLSNQGVIMVCGSLLMLRDVEKALNRLTEQHLGRPLSYYSERQQLLTDCY</sequence>
<dbReference type="Pfam" id="PF00258">
    <property type="entry name" value="Flavodoxin_1"/>
    <property type="match status" value="1"/>
</dbReference>
<name>A0A8T4H7U0_9SPHI</name>
<gene>
    <name evidence="6" type="ORF">J5U18_04580</name>
</gene>
<dbReference type="PANTHER" id="PTHR19384:SF17">
    <property type="entry name" value="NADPH--CYTOCHROME P450 REDUCTASE"/>
    <property type="match status" value="1"/>
</dbReference>
<dbReference type="GO" id="GO:0005829">
    <property type="term" value="C:cytosol"/>
    <property type="evidence" value="ECO:0007669"/>
    <property type="project" value="TreeGrafter"/>
</dbReference>
<dbReference type="PROSITE" id="PS51384">
    <property type="entry name" value="FAD_FR"/>
    <property type="match status" value="1"/>
</dbReference>
<evidence type="ECO:0000256" key="3">
    <source>
        <dbReference type="SAM" id="Phobius"/>
    </source>
</evidence>
<dbReference type="GO" id="GO:0003958">
    <property type="term" value="F:NADPH-hemoprotein reductase activity"/>
    <property type="evidence" value="ECO:0007669"/>
    <property type="project" value="UniProtKB-EC"/>
</dbReference>
<keyword evidence="3" id="KW-1133">Transmembrane helix</keyword>
<dbReference type="EMBL" id="JAGKSB010000004">
    <property type="protein sequence ID" value="MBP3942844.1"/>
    <property type="molecule type" value="Genomic_DNA"/>
</dbReference>
<evidence type="ECO:0000313" key="7">
    <source>
        <dbReference type="Proteomes" id="UP000679691"/>
    </source>
</evidence>
<dbReference type="Pfam" id="PF00970">
    <property type="entry name" value="FAD_binding_6"/>
    <property type="match status" value="1"/>
</dbReference>
<keyword evidence="1" id="KW-0285">Flavoprotein</keyword>
<dbReference type="Pfam" id="PF03929">
    <property type="entry name" value="PepSY_TM"/>
    <property type="match status" value="1"/>
</dbReference>
<feature type="domain" description="FAD-binding FR-type" evidence="5">
    <location>
        <begin position="494"/>
        <end position="592"/>
    </location>
</feature>
<evidence type="ECO:0000256" key="1">
    <source>
        <dbReference type="ARBA" id="ARBA00022630"/>
    </source>
</evidence>
<feature type="transmembrane region" description="Helical" evidence="3">
    <location>
        <begin position="12"/>
        <end position="33"/>
    </location>
</feature>
<dbReference type="Proteomes" id="UP000679691">
    <property type="component" value="Unassembled WGS sequence"/>
</dbReference>
<dbReference type="InterPro" id="IPR017938">
    <property type="entry name" value="Riboflavin_synthase-like_b-brl"/>
</dbReference>
<dbReference type="InterPro" id="IPR008254">
    <property type="entry name" value="Flavodoxin/NO_synth"/>
</dbReference>
<dbReference type="PROSITE" id="PS50902">
    <property type="entry name" value="FLAVODOXIN_LIKE"/>
    <property type="match status" value="1"/>
</dbReference>
<accession>A0A8T4H7U0</accession>
<dbReference type="RefSeq" id="WP_353546330.1">
    <property type="nucleotide sequence ID" value="NZ_JAGKSB010000004.1"/>
</dbReference>
<keyword evidence="3" id="KW-0812">Transmembrane</keyword>
<dbReference type="InterPro" id="IPR005625">
    <property type="entry name" value="PepSY-ass_TM"/>
</dbReference>
<evidence type="ECO:0000256" key="2">
    <source>
        <dbReference type="ARBA" id="ARBA00023797"/>
    </source>
</evidence>
<dbReference type="EC" id="1.6.2.4" evidence="2"/>
<dbReference type="PANTHER" id="PTHR19384">
    <property type="entry name" value="NITRIC OXIDE SYNTHASE-RELATED"/>
    <property type="match status" value="1"/>
</dbReference>
<feature type="transmembrane region" description="Helical" evidence="3">
    <location>
        <begin position="172"/>
        <end position="197"/>
    </location>
</feature>
<dbReference type="InterPro" id="IPR017927">
    <property type="entry name" value="FAD-bd_FR_type"/>
</dbReference>
<dbReference type="InterPro" id="IPR001433">
    <property type="entry name" value="OxRdtase_FAD/NAD-bd"/>
</dbReference>
<protein>
    <recommendedName>
        <fullName evidence="2">NADPH--hemoprotein reductase</fullName>
        <ecNumber evidence="2">1.6.2.4</ecNumber>
    </recommendedName>
</protein>
<dbReference type="InterPro" id="IPR008333">
    <property type="entry name" value="Cbr1-like_FAD-bd_dom"/>
</dbReference>
<keyword evidence="3" id="KW-0472">Membrane</keyword>
<dbReference type="GO" id="GO:0050660">
    <property type="term" value="F:flavin adenine dinucleotide binding"/>
    <property type="evidence" value="ECO:0007669"/>
    <property type="project" value="TreeGrafter"/>
</dbReference>
<dbReference type="Pfam" id="PF00175">
    <property type="entry name" value="NAD_binding_1"/>
    <property type="match status" value="1"/>
</dbReference>
<feature type="transmembrane region" description="Helical" evidence="3">
    <location>
        <begin position="297"/>
        <end position="322"/>
    </location>
</feature>
<dbReference type="InterPro" id="IPR039261">
    <property type="entry name" value="FNR_nucleotide-bd"/>
</dbReference>
<dbReference type="InterPro" id="IPR029039">
    <property type="entry name" value="Flavoprotein-like_sf"/>
</dbReference>
<reference evidence="6" key="1">
    <citation type="submission" date="2021-03" db="EMBL/GenBank/DDBJ databases">
        <authorList>
            <person name="Lu T."/>
            <person name="Wang Q."/>
            <person name="Han X."/>
        </authorList>
    </citation>
    <scope>NUCLEOTIDE SEQUENCE</scope>
    <source>
        <strain evidence="6">WQ 2009</strain>
    </source>
</reference>